<feature type="transmembrane region" description="Helical" evidence="2">
    <location>
        <begin position="1448"/>
        <end position="1467"/>
    </location>
</feature>
<dbReference type="EMBL" id="CT868067">
    <property type="protein sequence ID" value="CAK69331.1"/>
    <property type="molecule type" value="Genomic_DNA"/>
</dbReference>
<dbReference type="OrthoDB" id="293389at2759"/>
<feature type="region of interest" description="Disordered" evidence="1">
    <location>
        <begin position="1070"/>
        <end position="1091"/>
    </location>
</feature>
<feature type="transmembrane region" description="Helical" evidence="2">
    <location>
        <begin position="290"/>
        <end position="308"/>
    </location>
</feature>
<organism evidence="3 4">
    <name type="scientific">Paramecium tetraurelia</name>
    <dbReference type="NCBI Taxonomy" id="5888"/>
    <lineage>
        <taxon>Eukaryota</taxon>
        <taxon>Sar</taxon>
        <taxon>Alveolata</taxon>
        <taxon>Ciliophora</taxon>
        <taxon>Intramacronucleata</taxon>
        <taxon>Oligohymenophorea</taxon>
        <taxon>Peniculida</taxon>
        <taxon>Parameciidae</taxon>
        <taxon>Paramecium</taxon>
    </lineage>
</organism>
<dbReference type="KEGG" id="ptm:GSPATT00037770001"/>
<gene>
    <name evidence="3" type="ORF">GSPATT00037770001</name>
</gene>
<dbReference type="OMA" id="VNEPEIC"/>
<keyword evidence="2" id="KW-0812">Transmembrane</keyword>
<keyword evidence="2" id="KW-0472">Membrane</keyword>
<dbReference type="InParanoid" id="A0CEW4"/>
<reference evidence="3 4" key="1">
    <citation type="journal article" date="2006" name="Nature">
        <title>Global trends of whole-genome duplications revealed by the ciliate Paramecium tetraurelia.</title>
        <authorList>
            <consortium name="Genoscope"/>
            <person name="Aury J.-M."/>
            <person name="Jaillon O."/>
            <person name="Duret L."/>
            <person name="Noel B."/>
            <person name="Jubin C."/>
            <person name="Porcel B.M."/>
            <person name="Segurens B."/>
            <person name="Daubin V."/>
            <person name="Anthouard V."/>
            <person name="Aiach N."/>
            <person name="Arnaiz O."/>
            <person name="Billaut A."/>
            <person name="Beisson J."/>
            <person name="Blanc I."/>
            <person name="Bouhouche K."/>
            <person name="Camara F."/>
            <person name="Duharcourt S."/>
            <person name="Guigo R."/>
            <person name="Gogendeau D."/>
            <person name="Katinka M."/>
            <person name="Keller A.-M."/>
            <person name="Kissmehl R."/>
            <person name="Klotz C."/>
            <person name="Koll F."/>
            <person name="Le Moue A."/>
            <person name="Lepere C."/>
            <person name="Malinsky S."/>
            <person name="Nowacki M."/>
            <person name="Nowak J.K."/>
            <person name="Plattner H."/>
            <person name="Poulain J."/>
            <person name="Ruiz F."/>
            <person name="Serrano V."/>
            <person name="Zagulski M."/>
            <person name="Dessen P."/>
            <person name="Betermier M."/>
            <person name="Weissenbach J."/>
            <person name="Scarpelli C."/>
            <person name="Schachter V."/>
            <person name="Sperling L."/>
            <person name="Meyer E."/>
            <person name="Cohen J."/>
            <person name="Wincker P."/>
        </authorList>
    </citation>
    <scope>NUCLEOTIDE SEQUENCE [LARGE SCALE GENOMIC DNA]</scope>
    <source>
        <strain evidence="3 4">Stock d4-2</strain>
    </source>
</reference>
<feature type="transmembrane region" description="Helical" evidence="2">
    <location>
        <begin position="1650"/>
        <end position="1671"/>
    </location>
</feature>
<dbReference type="GeneID" id="5022513"/>
<sequence>MNNLENFKLSLQQKLENRLQFIIGFTQFCLMKENYFLWILAMIVSVLQKVAIIKLAPLLNDFNGTSGPQDLELLFRICVPTIYLPENLGPDYLIACQSVFIAFFSIPAILVGVSMSDEITFFKQTKFKNKRQLNISQSDNLSDCIQIMHQIYNQNSYIEGFQHRLMSDQSNTSLQIIRLRQIAIFLNYFPHVFLIPILYFLLQINLVLDKADETQQIVGQILNVILAIETLIISSLSLVWCQVSFTLHESNFMRLRFSYLQWLHIGFSIVPILISYSYVRAGNIIQEDDFIYIVNLIFVIIAFLIDALDAYLTLPYVQKFKYSTNVFMRAIVLCLTLLFICRLTDQQIICLSFIIAPCLSRLFIVLQDSRIENVLTSTLKKEKSIQAFANLQQQQPQQTLHTHESEQGLRIESENIKYKDFQSNIIKQYDMSYFIHFIRAVQLMRLQEIGVLTRNSGVELKIERSKILMVCIILLRTHTENCNNQYCFCRGLKGEKRKIIDKYEIVKEMRMYDDFKILNIQFYVELIMRYLRDYSKLVFQTEIRKAHPNIIYLIQILVFLCNSDECYQAQLQILDLKHLLEKGSSLQQRLAFELLKSYSKYQILHRFKEDITRQSIELTLKYEDYRYTELERDRLLKQVFVNLSHKKQFLLKLNDETHSYESLEELYLKLNTQNCKIQKELEYFNLYSPGRTSLYCYMLYCLEVTNNYDQFIKLCNLINTRESKFFEYPSFYYKTEEQSYKVGYMSLNLTQSHMKRGEIINFSKNFPSFVGYTSEEFRQQVKSLDQLCYPSIIKAHDEMMEMFVITNRPMVFRQPLPFLTQQQTPGVLSYLEIFIDISFNFSSNVLPSFCFTKEIKQGIRQDGLSGFILLDSKQNIEGITNNALDCFEMTNPSKLLGKPINQFIPNFNSLDAQLQNYLEEYQKENGVAETLTTANKLVQHFNVSQDSIEMILDKDTKFQLDLEVQMSYSLVNRIVFKVYVLKIRSPYKLGAVCSDESPLSQSLDEYSSEFEGIKLKDYVMPGAGDNEIPQFTSQPDPITLRSQMVPAEQENQPLRQQEFLCSDHHDIVSKQDSSEKDNESPEQPHKQIYINSISSNSSKQSEIQRILVKSHFYRKFSEMNTKPKLLYALLFINIFSLTAILGFTTASTILYANWQSNIRSNIYILQAFTMTAYSRATMQGSMTLIQYIQMGSNLSEFGMYYEYNATLLGQLQTVLDRNIEIFSTKMDEYSENSIIRAVFSSIELEQLDIFENVDKTVKGWTALFQLMYMIRSLHITDFTDNFQFVKSILYLLRSYSKYKNAYSLLNTRFTDEINSILGSQDNIIDYVSFTFIAVYVVYFCIAFLLQYSYIQLCKKYIRCSEQISHSAIASELNHVNQLLLINQDIDQHFDLYEYHFSLKDKFHPEEEEKQNNNYQGGSSTAHHNNNNNNNNNKKFIKVQEQFNVRRQLTFSFHLISITISLVTFLLVRMSDKQQISDLESKLAIYQKCITFTESLSEACLTNFILQSNKYLVQNELINPEDPAQFFIYTSESYTTANTILGDILYSEGTVSEELKVLFSSNVCPVVNEPEICVTVNNGELQQGLLLPSQDIFQILRENIDLYQISGSATQMLQLRHMLSESFIIDAVSNFVDTVRQTIEEGILDSNRVKLTISIIFYLFIIMINMAQIWIIHQSIKNKLWGIRQFVYLLPPKALYNEDSFYKTLTYLLKIENQILYM</sequence>
<evidence type="ECO:0008006" key="5">
    <source>
        <dbReference type="Google" id="ProtNLM"/>
    </source>
</evidence>
<evidence type="ECO:0000256" key="1">
    <source>
        <dbReference type="SAM" id="MobiDB-lite"/>
    </source>
</evidence>
<feature type="transmembrane region" description="Helical" evidence="2">
    <location>
        <begin position="221"/>
        <end position="247"/>
    </location>
</feature>
<feature type="compositionally biased region" description="Basic and acidic residues" evidence="1">
    <location>
        <begin position="1070"/>
        <end position="1085"/>
    </location>
</feature>
<keyword evidence="4" id="KW-1185">Reference proteome</keyword>
<dbReference type="Proteomes" id="UP000000600">
    <property type="component" value="Unassembled WGS sequence"/>
</dbReference>
<feature type="region of interest" description="Disordered" evidence="1">
    <location>
        <begin position="1407"/>
        <end position="1432"/>
    </location>
</feature>
<evidence type="ECO:0000313" key="3">
    <source>
        <dbReference type="EMBL" id="CAK69331.1"/>
    </source>
</evidence>
<accession>A0CEW4</accession>
<feature type="transmembrane region" description="Helical" evidence="2">
    <location>
        <begin position="182"/>
        <end position="201"/>
    </location>
</feature>
<name>A0CEW4_PARTE</name>
<evidence type="ECO:0000256" key="2">
    <source>
        <dbReference type="SAM" id="Phobius"/>
    </source>
</evidence>
<feature type="transmembrane region" description="Helical" evidence="2">
    <location>
        <begin position="320"/>
        <end position="340"/>
    </location>
</feature>
<protein>
    <recommendedName>
        <fullName evidence="5">PAS domain-containing protein</fullName>
    </recommendedName>
</protein>
<proteinExistence type="predicted"/>
<dbReference type="RefSeq" id="XP_001436728.1">
    <property type="nucleotide sequence ID" value="XM_001436691.1"/>
</dbReference>
<feature type="transmembrane region" description="Helical" evidence="2">
    <location>
        <begin position="259"/>
        <end position="278"/>
    </location>
</feature>
<keyword evidence="2" id="KW-1133">Transmembrane helix</keyword>
<feature type="compositionally biased region" description="Polar residues" evidence="1">
    <location>
        <begin position="1411"/>
        <end position="1423"/>
    </location>
</feature>
<feature type="transmembrane region" description="Helical" evidence="2">
    <location>
        <begin position="1326"/>
        <end position="1345"/>
    </location>
</feature>
<feature type="transmembrane region" description="Helical" evidence="2">
    <location>
        <begin position="92"/>
        <end position="113"/>
    </location>
</feature>
<evidence type="ECO:0000313" key="4">
    <source>
        <dbReference type="Proteomes" id="UP000000600"/>
    </source>
</evidence>
<dbReference type="HOGENOM" id="CLU_240492_0_0_1"/>
<feature type="transmembrane region" description="Helical" evidence="2">
    <location>
        <begin position="1125"/>
        <end position="1152"/>
    </location>
</feature>
<feature type="transmembrane region" description="Helical" evidence="2">
    <location>
        <begin position="35"/>
        <end position="56"/>
    </location>
</feature>